<accession>A0A318STX1</accession>
<proteinExistence type="inferred from homology"/>
<dbReference type="AlphaFoldDB" id="A0A318STX1"/>
<comment type="similarity">
    <text evidence="3">Belongs to the FdhD family.</text>
</comment>
<comment type="caution">
    <text evidence="4">The sequence shown here is derived from an EMBL/GenBank/DDBJ whole genome shotgun (WGS) entry which is preliminary data.</text>
</comment>
<dbReference type="OrthoDB" id="3197277at2"/>
<evidence type="ECO:0000256" key="2">
    <source>
        <dbReference type="ARBA" id="ARBA00023150"/>
    </source>
</evidence>
<dbReference type="NCBIfam" id="TIGR00129">
    <property type="entry name" value="fdhD_narQ"/>
    <property type="match status" value="1"/>
</dbReference>
<dbReference type="GO" id="GO:0006777">
    <property type="term" value="P:Mo-molybdopterin cofactor biosynthetic process"/>
    <property type="evidence" value="ECO:0007669"/>
    <property type="project" value="UniProtKB-UniRule"/>
</dbReference>
<evidence type="ECO:0000313" key="4">
    <source>
        <dbReference type="EMBL" id="PYE85103.1"/>
    </source>
</evidence>
<dbReference type="Proteomes" id="UP000248311">
    <property type="component" value="Unassembled WGS sequence"/>
</dbReference>
<dbReference type="HAMAP" id="MF_00187">
    <property type="entry name" value="FdhD"/>
    <property type="match status" value="1"/>
</dbReference>
<dbReference type="InterPro" id="IPR016193">
    <property type="entry name" value="Cytidine_deaminase-like"/>
</dbReference>
<dbReference type="PIRSF" id="PIRSF015626">
    <property type="entry name" value="FdhD"/>
    <property type="match status" value="1"/>
</dbReference>
<dbReference type="GO" id="GO:0016783">
    <property type="term" value="F:sulfurtransferase activity"/>
    <property type="evidence" value="ECO:0007669"/>
    <property type="project" value="InterPro"/>
</dbReference>
<dbReference type="SUPFAM" id="SSF53927">
    <property type="entry name" value="Cytidine deaminase-like"/>
    <property type="match status" value="1"/>
</dbReference>
<dbReference type="EMBL" id="QJTE01000002">
    <property type="protein sequence ID" value="PYE85103.1"/>
    <property type="molecule type" value="Genomic_DNA"/>
</dbReference>
<comment type="caution">
    <text evidence="3">Lacks conserved residue(s) required for the propagation of feature annotation.</text>
</comment>
<reference evidence="4 5" key="1">
    <citation type="submission" date="2018-06" db="EMBL/GenBank/DDBJ databases">
        <title>Genomic Encyclopedia of Type Strains, Phase III (KMG-III): the genomes of soil and plant-associated and newly described type strains.</title>
        <authorList>
            <person name="Whitman W."/>
        </authorList>
    </citation>
    <scope>NUCLEOTIDE SEQUENCE [LARGE SCALE GENOMIC DNA]</scope>
    <source>
        <strain evidence="4 5">CECT 9025</strain>
    </source>
</reference>
<keyword evidence="5" id="KW-1185">Reference proteome</keyword>
<sequence length="254" mass="26451">MYQSPPSPGTRRPLPQEVAVAITCNGTTQAVMMATPQDLADFAHGFALSEGLIRYLGDVEEFELVEHPKGIEARFWLAPAQAKALGARRRIMAGPVGCGLCGIDSLDEAMREVPAVKDEALRLSGEEIASAPEALRAFQPLHDASRGVHAAGFLQPGAGVTLAREDVGRHNALDKLTGALLLAGTAPSGGAVVITSRVSIDLVQKVALAGSPMLIAVSTPTQAAVDAAEGAGLTLIARVRGGGFEVFSHRYRVG</sequence>
<dbReference type="GO" id="GO:0097163">
    <property type="term" value="F:sulfur carrier activity"/>
    <property type="evidence" value="ECO:0007669"/>
    <property type="project" value="UniProtKB-UniRule"/>
</dbReference>
<gene>
    <name evidence="3" type="primary">fdhD</name>
    <name evidence="4" type="ORF">DFP88_102910</name>
</gene>
<evidence type="ECO:0000256" key="1">
    <source>
        <dbReference type="ARBA" id="ARBA00022490"/>
    </source>
</evidence>
<comment type="function">
    <text evidence="3">Required for formate dehydrogenase (FDH) activity. Acts as a sulfur carrier protein that transfers sulfur from IscS to the molybdenum cofactor prior to its insertion into FDH.</text>
</comment>
<feature type="active site" description="Cysteine persulfide intermediate" evidence="3">
    <location>
        <position position="98"/>
    </location>
</feature>
<dbReference type="Pfam" id="PF02634">
    <property type="entry name" value="FdhD-NarQ"/>
    <property type="match status" value="1"/>
</dbReference>
<keyword evidence="1 3" id="KW-0963">Cytoplasm</keyword>
<name>A0A318STX1_9RHOB</name>
<dbReference type="InterPro" id="IPR003786">
    <property type="entry name" value="FdhD"/>
</dbReference>
<protein>
    <recommendedName>
        <fullName evidence="3">Sulfur carrier protein FdhD</fullName>
    </recommendedName>
</protein>
<dbReference type="GO" id="GO:0005737">
    <property type="term" value="C:cytoplasm"/>
    <property type="evidence" value="ECO:0007669"/>
    <property type="project" value="UniProtKB-SubCell"/>
</dbReference>
<dbReference type="PANTHER" id="PTHR30592">
    <property type="entry name" value="FORMATE DEHYDROGENASE"/>
    <property type="match status" value="1"/>
</dbReference>
<dbReference type="RefSeq" id="WP_110814122.1">
    <property type="nucleotide sequence ID" value="NZ_QJTE01000002.1"/>
</dbReference>
<dbReference type="Gene3D" id="3.40.140.10">
    <property type="entry name" value="Cytidine Deaminase, domain 2"/>
    <property type="match status" value="1"/>
</dbReference>
<evidence type="ECO:0000256" key="3">
    <source>
        <dbReference type="HAMAP-Rule" id="MF_00187"/>
    </source>
</evidence>
<evidence type="ECO:0000313" key="5">
    <source>
        <dbReference type="Proteomes" id="UP000248311"/>
    </source>
</evidence>
<keyword evidence="2 3" id="KW-0501">Molybdenum cofactor biosynthesis</keyword>
<organism evidence="4 5">
    <name type="scientific">Pseudoroseicyclus aestuarii</name>
    <dbReference type="NCBI Taxonomy" id="1795041"/>
    <lineage>
        <taxon>Bacteria</taxon>
        <taxon>Pseudomonadati</taxon>
        <taxon>Pseudomonadota</taxon>
        <taxon>Alphaproteobacteria</taxon>
        <taxon>Rhodobacterales</taxon>
        <taxon>Paracoccaceae</taxon>
        <taxon>Pseudoroseicyclus</taxon>
    </lineage>
</organism>
<dbReference type="Gene3D" id="3.10.20.10">
    <property type="match status" value="1"/>
</dbReference>
<comment type="subcellular location">
    <subcellularLocation>
        <location evidence="3">Cytoplasm</location>
    </subcellularLocation>
</comment>
<dbReference type="PANTHER" id="PTHR30592:SF1">
    <property type="entry name" value="SULFUR CARRIER PROTEIN FDHD"/>
    <property type="match status" value="1"/>
</dbReference>